<evidence type="ECO:0000313" key="2">
    <source>
        <dbReference type="Proteomes" id="UP000730618"/>
    </source>
</evidence>
<name>A0ABM8VDI7_9BACL</name>
<comment type="caution">
    <text evidence="1">The sequence shown here is derived from an EMBL/GenBank/DDBJ whole genome shotgun (WGS) entry which is preliminary data.</text>
</comment>
<protein>
    <recommendedName>
        <fullName evidence="3">GAF domain-containing protein</fullName>
    </recommendedName>
</protein>
<accession>A0ABM8VDI7</accession>
<gene>
    <name evidence="1" type="ORF">PAECIP111802_01193</name>
</gene>
<dbReference type="Proteomes" id="UP000730618">
    <property type="component" value="Unassembled WGS sequence"/>
</dbReference>
<keyword evidence="2" id="KW-1185">Reference proteome</keyword>
<proteinExistence type="predicted"/>
<sequence length="156" mass="17620">MVISLHGGTEVAQEMPLITQKITNELERLCHKTSSHFAALSLALPNEQRFRWLYAYGNRSERYKRMAVKPGAGPDGLSLRTGKPVLWNEQTDHSGRVMYECPLLTAEKLKTAAVMPLNEVTGLLFIARRTSEAYTNRELICLQEQLPYLSEILISS</sequence>
<organism evidence="1 2">
    <name type="scientific">Paenibacillus allorhizosphaerae</name>
    <dbReference type="NCBI Taxonomy" id="2849866"/>
    <lineage>
        <taxon>Bacteria</taxon>
        <taxon>Bacillati</taxon>
        <taxon>Bacillota</taxon>
        <taxon>Bacilli</taxon>
        <taxon>Bacillales</taxon>
        <taxon>Paenibacillaceae</taxon>
        <taxon>Paenibacillus</taxon>
    </lineage>
</organism>
<evidence type="ECO:0008006" key="3">
    <source>
        <dbReference type="Google" id="ProtNLM"/>
    </source>
</evidence>
<dbReference type="EMBL" id="CAJVCE010000003">
    <property type="protein sequence ID" value="CAG7625882.1"/>
    <property type="molecule type" value="Genomic_DNA"/>
</dbReference>
<reference evidence="1 2" key="1">
    <citation type="submission" date="2021-06" db="EMBL/GenBank/DDBJ databases">
        <authorList>
            <person name="Criscuolo A."/>
        </authorList>
    </citation>
    <scope>NUCLEOTIDE SEQUENCE [LARGE SCALE GENOMIC DNA]</scope>
    <source>
        <strain evidence="2">CIP 111802</strain>
    </source>
</reference>
<evidence type="ECO:0000313" key="1">
    <source>
        <dbReference type="EMBL" id="CAG7625882.1"/>
    </source>
</evidence>